<feature type="compositionally biased region" description="Basic and acidic residues" evidence="7">
    <location>
        <begin position="88"/>
        <end position="123"/>
    </location>
</feature>
<evidence type="ECO:0000256" key="7">
    <source>
        <dbReference type="SAM" id="MobiDB-lite"/>
    </source>
</evidence>
<dbReference type="EMBL" id="JQDR03017616">
    <property type="protein sequence ID" value="KAA0183533.1"/>
    <property type="molecule type" value="Genomic_DNA"/>
</dbReference>
<evidence type="ECO:0000313" key="9">
    <source>
        <dbReference type="EMBL" id="KAA0183533.1"/>
    </source>
</evidence>
<sequence length="133" mass="15757">MYFGYPTVWLRDNCQCSNCFNPLALGRSFLMQNLLSAPEADDARLSDAGDVEIRWKDGHESVFKAEWLQRRAFTEQARQKYRSRFSLPKRDRAQRDRAQRDRAQRDRAQRDGAQRDGAQRDRGFWISLSKKKR</sequence>
<reference evidence="9" key="3">
    <citation type="submission" date="2019-06" db="EMBL/GenBank/DDBJ databases">
        <authorList>
            <person name="Poynton C."/>
            <person name="Hasenbein S."/>
            <person name="Benoit J.B."/>
            <person name="Sepulveda M.S."/>
            <person name="Poelchau M.F."/>
            <person name="Murali S.C."/>
            <person name="Chen S."/>
            <person name="Glastad K.M."/>
            <person name="Werren J.H."/>
            <person name="Vineis J.H."/>
            <person name="Bowen J.L."/>
            <person name="Friedrich M."/>
            <person name="Jones J."/>
            <person name="Robertson H.M."/>
            <person name="Feyereisen R."/>
            <person name="Mechler-Hickson A."/>
            <person name="Mathers N."/>
            <person name="Lee C.E."/>
            <person name="Colbourne J.K."/>
            <person name="Biales A."/>
            <person name="Johnston J.S."/>
            <person name="Wellborn G.A."/>
            <person name="Rosendale A.J."/>
            <person name="Cridge A.G."/>
            <person name="Munoz-Torres M.C."/>
            <person name="Bain P.A."/>
            <person name="Manny A.R."/>
            <person name="Major K.M."/>
            <person name="Lambert F.N."/>
            <person name="Vulpe C.D."/>
            <person name="Tuck P."/>
            <person name="Blalock B.J."/>
            <person name="Lin Y.-Y."/>
            <person name="Smith M.E."/>
            <person name="Ochoa-Acuna H."/>
            <person name="Chen M.-J.M."/>
            <person name="Childers C.P."/>
            <person name="Qu J."/>
            <person name="Dugan S."/>
            <person name="Lee S.L."/>
            <person name="Chao H."/>
            <person name="Dinh H."/>
            <person name="Han Y."/>
            <person name="Doddapaneni H."/>
            <person name="Worley K.C."/>
            <person name="Muzny D.M."/>
            <person name="Gibbs R.A."/>
            <person name="Richards S."/>
        </authorList>
    </citation>
    <scope>NUCLEOTIDE SEQUENCE</scope>
    <source>
        <strain evidence="9">HAZT.00-mixed</strain>
        <tissue evidence="9">Whole organism</tissue>
    </source>
</reference>
<dbReference type="Gene3D" id="3.30.2020.30">
    <property type="match status" value="1"/>
</dbReference>
<comment type="caution">
    <text evidence="9">The sequence shown here is derived from an EMBL/GenBank/DDBJ whole genome shotgun (WGS) entry which is preliminary data.</text>
</comment>
<keyword evidence="6" id="KW-0408">Iron</keyword>
<accession>A0A6A0GP81</accession>
<reference evidence="9" key="2">
    <citation type="journal article" date="2018" name="Environ. Sci. Technol.">
        <title>The Toxicogenome of Hyalella azteca: A Model for Sediment Ecotoxicology and Evolutionary Toxicology.</title>
        <authorList>
            <person name="Poynton H.C."/>
            <person name="Hasenbein S."/>
            <person name="Benoit J.B."/>
            <person name="Sepulveda M.S."/>
            <person name="Poelchau M.F."/>
            <person name="Hughes D.S.T."/>
            <person name="Murali S.C."/>
            <person name="Chen S."/>
            <person name="Glastad K.M."/>
            <person name="Goodisman M.A.D."/>
            <person name="Werren J.H."/>
            <person name="Vineis J.H."/>
            <person name="Bowen J.L."/>
            <person name="Friedrich M."/>
            <person name="Jones J."/>
            <person name="Robertson H.M."/>
            <person name="Feyereisen R."/>
            <person name="Mechler-Hickson A."/>
            <person name="Mathers N."/>
            <person name="Lee C.E."/>
            <person name="Colbourne J.K."/>
            <person name="Biales A."/>
            <person name="Johnston J.S."/>
            <person name="Wellborn G.A."/>
            <person name="Rosendale A.J."/>
            <person name="Cridge A.G."/>
            <person name="Munoz-Torres M.C."/>
            <person name="Bain P.A."/>
            <person name="Manny A.R."/>
            <person name="Major K.M."/>
            <person name="Lambert F.N."/>
            <person name="Vulpe C.D."/>
            <person name="Tuck P."/>
            <person name="Blalock B.J."/>
            <person name="Lin Y.Y."/>
            <person name="Smith M.E."/>
            <person name="Ochoa-Acuna H."/>
            <person name="Chen M.M."/>
            <person name="Childers C.P."/>
            <person name="Qu J."/>
            <person name="Dugan S."/>
            <person name="Lee S.L."/>
            <person name="Chao H."/>
            <person name="Dinh H."/>
            <person name="Han Y."/>
            <person name="Doddapaneni H."/>
            <person name="Worley K.C."/>
            <person name="Muzny D.M."/>
            <person name="Gibbs R.A."/>
            <person name="Richards S."/>
        </authorList>
    </citation>
    <scope>NUCLEOTIDE SEQUENCE</scope>
    <source>
        <strain evidence="9">HAZT.00-mixed</strain>
        <tissue evidence="9">Whole organism</tissue>
    </source>
</reference>
<evidence type="ECO:0000256" key="4">
    <source>
        <dbReference type="ARBA" id="ARBA00022964"/>
    </source>
</evidence>
<feature type="domain" description="Gamma-butyrobetaine hydroxylase-like N-terminal" evidence="8">
    <location>
        <begin position="5"/>
        <end position="68"/>
    </location>
</feature>
<comment type="similarity">
    <text evidence="2">Belongs to the gamma-BBH/TMLD family.</text>
</comment>
<protein>
    <recommendedName>
        <fullName evidence="8">Gamma-butyrobetaine hydroxylase-like N-terminal domain-containing protein</fullName>
    </recommendedName>
</protein>
<keyword evidence="4" id="KW-0223">Dioxygenase</keyword>
<dbReference type="Proteomes" id="UP000711488">
    <property type="component" value="Unassembled WGS sequence"/>
</dbReference>
<dbReference type="GO" id="GO:0046872">
    <property type="term" value="F:metal ion binding"/>
    <property type="evidence" value="ECO:0007669"/>
    <property type="project" value="UniProtKB-KW"/>
</dbReference>
<dbReference type="GO" id="GO:0051213">
    <property type="term" value="F:dioxygenase activity"/>
    <property type="evidence" value="ECO:0007669"/>
    <property type="project" value="UniProtKB-KW"/>
</dbReference>
<proteinExistence type="inferred from homology"/>
<dbReference type="InterPro" id="IPR010376">
    <property type="entry name" value="GBBH-like_N"/>
</dbReference>
<dbReference type="Pfam" id="PF06155">
    <property type="entry name" value="GBBH-like_N"/>
    <property type="match status" value="1"/>
</dbReference>
<evidence type="ECO:0000256" key="3">
    <source>
        <dbReference type="ARBA" id="ARBA00022723"/>
    </source>
</evidence>
<gene>
    <name evidence="9" type="ORF">HAZT_HAZT003870</name>
</gene>
<dbReference type="InterPro" id="IPR038492">
    <property type="entry name" value="GBBH-like_N_sf"/>
</dbReference>
<keyword evidence="3" id="KW-0479">Metal-binding</keyword>
<comment type="cofactor">
    <cofactor evidence="1">
        <name>Fe(2+)</name>
        <dbReference type="ChEBI" id="CHEBI:29033"/>
    </cofactor>
</comment>
<dbReference type="FunFam" id="3.30.2020.30:FF:000002">
    <property type="entry name" value="Putative gamma-butyrobetaine dioxygenase"/>
    <property type="match status" value="1"/>
</dbReference>
<dbReference type="OrthoDB" id="406634at2759"/>
<dbReference type="AlphaFoldDB" id="A0A6A0GP81"/>
<evidence type="ECO:0000256" key="6">
    <source>
        <dbReference type="ARBA" id="ARBA00023004"/>
    </source>
</evidence>
<reference evidence="9" key="1">
    <citation type="submission" date="2014-08" db="EMBL/GenBank/DDBJ databases">
        <authorList>
            <person name="Murali S."/>
            <person name="Richards S."/>
            <person name="Bandaranaike D."/>
            <person name="Bellair M."/>
            <person name="Blankenburg K."/>
            <person name="Chao H."/>
            <person name="Dinh H."/>
            <person name="Doddapaneni H."/>
            <person name="Dugan-Rocha S."/>
            <person name="Elkadiri S."/>
            <person name="Gnanaolivu R."/>
            <person name="Hughes D."/>
            <person name="Lee S."/>
            <person name="Li M."/>
            <person name="Ming W."/>
            <person name="Munidasa M."/>
            <person name="Muniz J."/>
            <person name="Nguyen L."/>
            <person name="Osuji N."/>
            <person name="Pu L.-L."/>
            <person name="Puazo M."/>
            <person name="Skinner E."/>
            <person name="Qu C."/>
            <person name="Quiroz J."/>
            <person name="Raj R."/>
            <person name="Weissenberger G."/>
            <person name="Xin Y."/>
            <person name="Zou X."/>
            <person name="Han Y."/>
            <person name="Worley K."/>
            <person name="Muzny D."/>
            <person name="Gibbs R."/>
        </authorList>
    </citation>
    <scope>NUCLEOTIDE SEQUENCE</scope>
    <source>
        <strain evidence="9">HAZT.00-mixed</strain>
        <tissue evidence="9">Whole organism</tissue>
    </source>
</reference>
<evidence type="ECO:0000256" key="5">
    <source>
        <dbReference type="ARBA" id="ARBA00023002"/>
    </source>
</evidence>
<name>A0A6A0GP81_HYAAZ</name>
<keyword evidence="5" id="KW-0560">Oxidoreductase</keyword>
<organism evidence="9">
    <name type="scientific">Hyalella azteca</name>
    <name type="common">Amphipod</name>
    <dbReference type="NCBI Taxonomy" id="294128"/>
    <lineage>
        <taxon>Eukaryota</taxon>
        <taxon>Metazoa</taxon>
        <taxon>Ecdysozoa</taxon>
        <taxon>Arthropoda</taxon>
        <taxon>Crustacea</taxon>
        <taxon>Multicrustacea</taxon>
        <taxon>Malacostraca</taxon>
        <taxon>Eumalacostraca</taxon>
        <taxon>Peracarida</taxon>
        <taxon>Amphipoda</taxon>
        <taxon>Senticaudata</taxon>
        <taxon>Talitrida</taxon>
        <taxon>Talitroidea</taxon>
        <taxon>Hyalellidae</taxon>
        <taxon>Hyalella</taxon>
    </lineage>
</organism>
<feature type="region of interest" description="Disordered" evidence="7">
    <location>
        <begin position="77"/>
        <end position="133"/>
    </location>
</feature>
<evidence type="ECO:0000259" key="8">
    <source>
        <dbReference type="Pfam" id="PF06155"/>
    </source>
</evidence>
<evidence type="ECO:0000256" key="1">
    <source>
        <dbReference type="ARBA" id="ARBA00001954"/>
    </source>
</evidence>
<evidence type="ECO:0000256" key="2">
    <source>
        <dbReference type="ARBA" id="ARBA00008654"/>
    </source>
</evidence>